<dbReference type="Proteomes" id="UP001634394">
    <property type="component" value="Unassembled WGS sequence"/>
</dbReference>
<gene>
    <name evidence="6" type="ORF">ACJMK2_019419</name>
</gene>
<dbReference type="PROSITE" id="PS51770">
    <property type="entry name" value="HOTDOG_ACOT"/>
    <property type="match status" value="2"/>
</dbReference>
<evidence type="ECO:0000256" key="2">
    <source>
        <dbReference type="ARBA" id="ARBA00022737"/>
    </source>
</evidence>
<comment type="caution">
    <text evidence="6">The sequence shown here is derived from an EMBL/GenBank/DDBJ whole genome shotgun (WGS) entry which is preliminary data.</text>
</comment>
<reference evidence="6 7" key="1">
    <citation type="submission" date="2024-11" db="EMBL/GenBank/DDBJ databases">
        <title>Chromosome-level genome assembly of the freshwater bivalve Anodonta woodiana.</title>
        <authorList>
            <person name="Chen X."/>
        </authorList>
    </citation>
    <scope>NUCLEOTIDE SEQUENCE [LARGE SCALE GENOMIC DNA]</scope>
    <source>
        <strain evidence="6">MN2024</strain>
        <tissue evidence="6">Gills</tissue>
    </source>
</reference>
<organism evidence="6 7">
    <name type="scientific">Sinanodonta woodiana</name>
    <name type="common">Chinese pond mussel</name>
    <name type="synonym">Anodonta woodiana</name>
    <dbReference type="NCBI Taxonomy" id="1069815"/>
    <lineage>
        <taxon>Eukaryota</taxon>
        <taxon>Metazoa</taxon>
        <taxon>Spiralia</taxon>
        <taxon>Lophotrochozoa</taxon>
        <taxon>Mollusca</taxon>
        <taxon>Bivalvia</taxon>
        <taxon>Autobranchia</taxon>
        <taxon>Heteroconchia</taxon>
        <taxon>Palaeoheterodonta</taxon>
        <taxon>Unionida</taxon>
        <taxon>Unionoidea</taxon>
        <taxon>Unionidae</taxon>
        <taxon>Unioninae</taxon>
        <taxon>Sinanodonta</taxon>
    </lineage>
</organism>
<dbReference type="InterPro" id="IPR033120">
    <property type="entry name" value="HOTDOG_ACOT"/>
</dbReference>
<dbReference type="GO" id="GO:0016787">
    <property type="term" value="F:hydrolase activity"/>
    <property type="evidence" value="ECO:0007669"/>
    <property type="project" value="UniProtKB-KW"/>
</dbReference>
<feature type="domain" description="HotDog ACOT-type" evidence="5">
    <location>
        <begin position="58"/>
        <end position="180"/>
    </location>
</feature>
<keyword evidence="2" id="KW-0677">Repeat</keyword>
<keyword evidence="4" id="KW-0809">Transit peptide</keyword>
<feature type="non-terminal residue" evidence="6">
    <location>
        <position position="382"/>
    </location>
</feature>
<dbReference type="SUPFAM" id="SSF54637">
    <property type="entry name" value="Thioesterase/thiol ester dehydrase-isomerase"/>
    <property type="match status" value="2"/>
</dbReference>
<keyword evidence="3" id="KW-0378">Hydrolase</keyword>
<dbReference type="EMBL" id="JBJQND010000016">
    <property type="protein sequence ID" value="KAL3848568.1"/>
    <property type="molecule type" value="Genomic_DNA"/>
</dbReference>
<proteinExistence type="inferred from homology"/>
<evidence type="ECO:0000313" key="6">
    <source>
        <dbReference type="EMBL" id="KAL3848568.1"/>
    </source>
</evidence>
<evidence type="ECO:0000256" key="3">
    <source>
        <dbReference type="ARBA" id="ARBA00022801"/>
    </source>
</evidence>
<dbReference type="Gene3D" id="3.10.129.10">
    <property type="entry name" value="Hotdog Thioesterase"/>
    <property type="match status" value="2"/>
</dbReference>
<comment type="similarity">
    <text evidence="1">Belongs to the acyl coenzyme A hydrolase family.</text>
</comment>
<dbReference type="InterPro" id="IPR029069">
    <property type="entry name" value="HotDog_dom_sf"/>
</dbReference>
<protein>
    <recommendedName>
        <fullName evidence="5">HotDog ACOT-type domain-containing protein</fullName>
    </recommendedName>
</protein>
<sequence>MHIFFLLSAREWLKHLLGAQGVWGSSAPGSGMMAAPSTDSLENVQLQKRNMQDSYREAIIPVGSDPMVREKYINFYRGIRFGRILEDLDSFAVAIGYTHNLDLSGDGKLRRPMSIVTALVDRIDLNMEGIDANQDIKMSGHVTWAGKSSMEITMDLNQEINNCWTKMIQAKFVMVARSPVTKGAVMVNPLHPIGEKEEALFKLGEANKEKRIEEGKKTLLKSPPSQEERLIIHNQFLQTLDPKSSSFKIRVRPENSIWMEDTVLKNLHICFPEQRNLYNKIFGGFLMRKAFELAWANAMLYCKQRPFVRVVDDVVFQKPVEVGSLLFMSSQVVYTKGPFLQVNVHAEVVNPKDGTQETTNNFHFTFDSKMDSLPTVMPKTYA</sequence>
<dbReference type="CDD" id="cd03442">
    <property type="entry name" value="BFIT_BACH"/>
    <property type="match status" value="2"/>
</dbReference>
<accession>A0ABD3UKD2</accession>
<dbReference type="FunFam" id="3.10.129.10:FF:000012">
    <property type="entry name" value="Acyl-coenzyme A thioesterase 9, mitochondrial"/>
    <property type="match status" value="1"/>
</dbReference>
<evidence type="ECO:0000256" key="1">
    <source>
        <dbReference type="ARBA" id="ARBA00010458"/>
    </source>
</evidence>
<dbReference type="PANTHER" id="PTHR12655:SF0">
    <property type="entry name" value="ACYL-COENZYME A THIOESTERASE 9, MITOCHONDRIAL"/>
    <property type="match status" value="1"/>
</dbReference>
<evidence type="ECO:0000256" key="4">
    <source>
        <dbReference type="ARBA" id="ARBA00022946"/>
    </source>
</evidence>
<dbReference type="PANTHER" id="PTHR12655">
    <property type="entry name" value="ACYL-COA THIOESTERASE"/>
    <property type="match status" value="1"/>
</dbReference>
<keyword evidence="7" id="KW-1185">Reference proteome</keyword>
<dbReference type="AlphaFoldDB" id="A0ABD3UKD2"/>
<evidence type="ECO:0000313" key="7">
    <source>
        <dbReference type="Proteomes" id="UP001634394"/>
    </source>
</evidence>
<evidence type="ECO:0000259" key="5">
    <source>
        <dbReference type="PROSITE" id="PS51770"/>
    </source>
</evidence>
<feature type="domain" description="HotDog ACOT-type" evidence="5">
    <location>
        <begin position="260"/>
        <end position="372"/>
    </location>
</feature>
<name>A0ABD3UKD2_SINWO</name>